<sequence length="82" mass="9833">MQHFCPHKKRKNTEISELQKQENKELSSRRIAVEHMICRVKIFRVASDRFRLARHRYNQVLLAVCGLVRLRINRLFSVTLNT</sequence>
<dbReference type="Proteomes" id="UP000622533">
    <property type="component" value="Unassembled WGS sequence"/>
</dbReference>
<feature type="region of interest" description="Disordered" evidence="3">
    <location>
        <begin position="1"/>
        <end position="21"/>
    </location>
</feature>
<feature type="compositionally biased region" description="Basic and acidic residues" evidence="3">
    <location>
        <begin position="12"/>
        <end position="21"/>
    </location>
</feature>
<dbReference type="Pfam" id="PF13359">
    <property type="entry name" value="DDE_Tnp_4"/>
    <property type="match status" value="1"/>
</dbReference>
<organism evidence="5 6">
    <name type="scientific">Desmonostoc muscorum LEGE 12446</name>
    <dbReference type="NCBI Taxonomy" id="1828758"/>
    <lineage>
        <taxon>Bacteria</taxon>
        <taxon>Bacillati</taxon>
        <taxon>Cyanobacteriota</taxon>
        <taxon>Cyanophyceae</taxon>
        <taxon>Nostocales</taxon>
        <taxon>Nostocaceae</taxon>
        <taxon>Desmonostoc</taxon>
    </lineage>
</organism>
<dbReference type="EMBL" id="JADEXS010000545">
    <property type="protein sequence ID" value="MBE9026151.1"/>
    <property type="molecule type" value="Genomic_DNA"/>
</dbReference>
<gene>
    <name evidence="5" type="ORF">IQ276_28140</name>
</gene>
<feature type="domain" description="DDE Tnp4" evidence="4">
    <location>
        <begin position="5"/>
        <end position="68"/>
    </location>
</feature>
<proteinExistence type="predicted"/>
<reference evidence="5" key="1">
    <citation type="submission" date="2020-10" db="EMBL/GenBank/DDBJ databases">
        <authorList>
            <person name="Castelo-Branco R."/>
            <person name="Eusebio N."/>
            <person name="Adriana R."/>
            <person name="Vieira A."/>
            <person name="Brugerolle De Fraissinette N."/>
            <person name="Rezende De Castro R."/>
            <person name="Schneider M.P."/>
            <person name="Vasconcelos V."/>
            <person name="Leao P.N."/>
        </authorList>
    </citation>
    <scope>NUCLEOTIDE SEQUENCE</scope>
    <source>
        <strain evidence="5">LEGE 12446</strain>
    </source>
</reference>
<evidence type="ECO:0000256" key="1">
    <source>
        <dbReference type="ARBA" id="ARBA00001968"/>
    </source>
</evidence>
<evidence type="ECO:0000256" key="3">
    <source>
        <dbReference type="SAM" id="MobiDB-lite"/>
    </source>
</evidence>
<protein>
    <submittedName>
        <fullName evidence="5">Transposase</fullName>
    </submittedName>
</protein>
<feature type="compositionally biased region" description="Basic residues" evidence="3">
    <location>
        <begin position="1"/>
        <end position="11"/>
    </location>
</feature>
<evidence type="ECO:0000256" key="2">
    <source>
        <dbReference type="ARBA" id="ARBA00022723"/>
    </source>
</evidence>
<accession>A0A8J6ZW28</accession>
<evidence type="ECO:0000313" key="6">
    <source>
        <dbReference type="Proteomes" id="UP000622533"/>
    </source>
</evidence>
<keyword evidence="6" id="KW-1185">Reference proteome</keyword>
<evidence type="ECO:0000313" key="5">
    <source>
        <dbReference type="EMBL" id="MBE9026151.1"/>
    </source>
</evidence>
<evidence type="ECO:0000259" key="4">
    <source>
        <dbReference type="Pfam" id="PF13359"/>
    </source>
</evidence>
<comment type="cofactor">
    <cofactor evidence="1">
        <name>a divalent metal cation</name>
        <dbReference type="ChEBI" id="CHEBI:60240"/>
    </cofactor>
</comment>
<keyword evidence="2" id="KW-0479">Metal-binding</keyword>
<comment type="caution">
    <text evidence="5">The sequence shown here is derived from an EMBL/GenBank/DDBJ whole genome shotgun (WGS) entry which is preliminary data.</text>
</comment>
<name>A0A8J6ZW28_DESMC</name>
<dbReference type="AlphaFoldDB" id="A0A8J6ZW28"/>
<dbReference type="InterPro" id="IPR027806">
    <property type="entry name" value="HARBI1_dom"/>
</dbReference>
<dbReference type="GO" id="GO:0046872">
    <property type="term" value="F:metal ion binding"/>
    <property type="evidence" value="ECO:0007669"/>
    <property type="project" value="UniProtKB-KW"/>
</dbReference>